<dbReference type="PANTHER" id="PTHR43693">
    <property type="entry name" value="PROTEIN PHOSPHATASE CHEZ"/>
    <property type="match status" value="1"/>
</dbReference>
<dbReference type="eggNOG" id="COG1776">
    <property type="taxonomic scope" value="Bacteria"/>
</dbReference>
<organism evidence="4 5">
    <name type="scientific">Clostridium baratii str. Sullivan</name>
    <dbReference type="NCBI Taxonomy" id="1415775"/>
    <lineage>
        <taxon>Bacteria</taxon>
        <taxon>Bacillati</taxon>
        <taxon>Bacillota</taxon>
        <taxon>Clostridia</taxon>
        <taxon>Eubacteriales</taxon>
        <taxon>Clostridiaceae</taxon>
        <taxon>Clostridium</taxon>
    </lineage>
</organism>
<protein>
    <submittedName>
        <fullName evidence="4">CheC-like family protein</fullName>
    </submittedName>
</protein>
<evidence type="ECO:0000259" key="3">
    <source>
        <dbReference type="Pfam" id="PF04509"/>
    </source>
</evidence>
<dbReference type="Gene3D" id="3.40.1550.10">
    <property type="entry name" value="CheC-like"/>
    <property type="match status" value="1"/>
</dbReference>
<evidence type="ECO:0000256" key="1">
    <source>
        <dbReference type="ARBA" id="ARBA00022500"/>
    </source>
</evidence>
<dbReference type="PANTHER" id="PTHR43693:SF1">
    <property type="entry name" value="PROTEIN PHOSPHATASE CHEZ"/>
    <property type="match status" value="1"/>
</dbReference>
<dbReference type="SUPFAM" id="SSF103039">
    <property type="entry name" value="CheC-like"/>
    <property type="match status" value="1"/>
</dbReference>
<dbReference type="InterPro" id="IPR007597">
    <property type="entry name" value="CheC"/>
</dbReference>
<gene>
    <name evidence="4" type="ORF">U729_76</name>
</gene>
<dbReference type="RefSeq" id="WP_039310637.1">
    <property type="nucleotide sequence ID" value="NZ_CP006905.1"/>
</dbReference>
<dbReference type="GO" id="GO:0006935">
    <property type="term" value="P:chemotaxis"/>
    <property type="evidence" value="ECO:0007669"/>
    <property type="project" value="UniProtKB-KW"/>
</dbReference>
<dbReference type="OrthoDB" id="9812187at2"/>
<dbReference type="InterPro" id="IPR028976">
    <property type="entry name" value="CheC-like_sf"/>
</dbReference>
<name>A0A0A7FV07_9CLOT</name>
<feature type="domain" description="CheC-like protein" evidence="3">
    <location>
        <begin position="9"/>
        <end position="46"/>
    </location>
</feature>
<evidence type="ECO:0000313" key="5">
    <source>
        <dbReference type="Proteomes" id="UP000030635"/>
    </source>
</evidence>
<proteinExistence type="predicted"/>
<dbReference type="GO" id="GO:0016787">
    <property type="term" value="F:hydrolase activity"/>
    <property type="evidence" value="ECO:0007669"/>
    <property type="project" value="UniProtKB-KW"/>
</dbReference>
<dbReference type="KEGG" id="cbv:U729_76"/>
<sequence length="197" mass="21693">MEHLKFTPIQLDALKEIFNIGAGNAATSLSILINNNIEMSVPCVNIVDFNTIYSGELNREVFGVAVRVLGDIPGNILIIFESNAVLELNKILLGDANKEEFNESLLGELGNILSSSYMNAIAEFTGIKISPSVPAVTNDLLSTILGTMFLESGQFYDYVLDIETIFKGKKEIFSGMNFYYIPELQSLEKILKSIGIK</sequence>
<evidence type="ECO:0000313" key="4">
    <source>
        <dbReference type="EMBL" id="AIY83442.1"/>
    </source>
</evidence>
<dbReference type="Pfam" id="PF04509">
    <property type="entry name" value="CheC"/>
    <property type="match status" value="2"/>
</dbReference>
<reference evidence="4 5" key="1">
    <citation type="journal article" date="2015" name="Infect. Genet. Evol.">
        <title>Genomic sequences of six botulinum neurotoxin-producing strains representing three clostridial species illustrate the mobility and diversity of botulinum neurotoxin genes.</title>
        <authorList>
            <person name="Smith T.J."/>
            <person name="Hill K.K."/>
            <person name="Xie G."/>
            <person name="Foley B.T."/>
            <person name="Williamson C.H."/>
            <person name="Foster J.T."/>
            <person name="Johnson S.L."/>
            <person name="Chertkov O."/>
            <person name="Teshima H."/>
            <person name="Gibbons H.S."/>
            <person name="Johnsky L.A."/>
            <person name="Karavis M.A."/>
            <person name="Smith L.A."/>
        </authorList>
    </citation>
    <scope>NUCLEOTIDE SEQUENCE [LARGE SCALE GENOMIC DNA]</scope>
    <source>
        <strain evidence="4">Sullivan</strain>
    </source>
</reference>
<keyword evidence="5" id="KW-1185">Reference proteome</keyword>
<dbReference type="CDD" id="cd17909">
    <property type="entry name" value="CheC_ClassI"/>
    <property type="match status" value="1"/>
</dbReference>
<dbReference type="AlphaFoldDB" id="A0A0A7FV07"/>
<keyword evidence="2" id="KW-0378">Hydrolase</keyword>
<dbReference type="GeneID" id="60853583"/>
<keyword evidence="1" id="KW-0145">Chemotaxis</keyword>
<dbReference type="InterPro" id="IPR050992">
    <property type="entry name" value="CheZ_family_phosphatases"/>
</dbReference>
<dbReference type="Proteomes" id="UP000030635">
    <property type="component" value="Chromosome"/>
</dbReference>
<dbReference type="HOGENOM" id="CLU_087860_2_0_9"/>
<feature type="domain" description="CheC-like protein" evidence="3">
    <location>
        <begin position="103"/>
        <end position="136"/>
    </location>
</feature>
<accession>A0A0A7FV07</accession>
<dbReference type="STRING" id="1561.NPD11_2904"/>
<evidence type="ECO:0000256" key="2">
    <source>
        <dbReference type="ARBA" id="ARBA00022801"/>
    </source>
</evidence>
<dbReference type="EMBL" id="CP006905">
    <property type="protein sequence ID" value="AIY83442.1"/>
    <property type="molecule type" value="Genomic_DNA"/>
</dbReference>